<keyword evidence="5" id="KW-0539">Nucleus</keyword>
<feature type="compositionally biased region" description="Low complexity" evidence="7">
    <location>
        <begin position="279"/>
        <end position="289"/>
    </location>
</feature>
<reference evidence="10 12" key="1">
    <citation type="journal article" date="2010" name="BMC Genomics">
        <title>Combination of measures distinguishes pre-miRNAs from other stem-loops in the genome of the newly sequenced Anopheles darlingi.</title>
        <authorList>
            <person name="Mendes N.D."/>
            <person name="Freitas A.T."/>
            <person name="Vasconcelos A.T."/>
            <person name="Sagot M.F."/>
        </authorList>
    </citation>
    <scope>NUCLEOTIDE SEQUENCE</scope>
</reference>
<dbReference type="GO" id="GO:0006281">
    <property type="term" value="P:DNA repair"/>
    <property type="evidence" value="ECO:0007669"/>
    <property type="project" value="InterPro"/>
</dbReference>
<keyword evidence="3" id="KW-0805">Transcription regulation</keyword>
<dbReference type="VEuPathDB" id="VectorBase:ADAR2_007958"/>
<evidence type="ECO:0000256" key="3">
    <source>
        <dbReference type="ARBA" id="ARBA00023015"/>
    </source>
</evidence>
<feature type="domain" description="DAMP1 SANT/Myb-like" evidence="9">
    <location>
        <begin position="115"/>
        <end position="193"/>
    </location>
</feature>
<evidence type="ECO:0000256" key="7">
    <source>
        <dbReference type="SAM" id="MobiDB-lite"/>
    </source>
</evidence>
<dbReference type="InterPro" id="IPR008468">
    <property type="entry name" value="DMAP1"/>
</dbReference>
<dbReference type="Pfam" id="PF16282">
    <property type="entry name" value="SANT_DAMP1_like"/>
    <property type="match status" value="1"/>
</dbReference>
<dbReference type="GO" id="GO:0006338">
    <property type="term" value="P:chromatin remodeling"/>
    <property type="evidence" value="ECO:0007669"/>
    <property type="project" value="InterPro"/>
</dbReference>
<comment type="subcellular location">
    <subcellularLocation>
        <location evidence="1">Nucleus</location>
    </subcellularLocation>
</comment>
<feature type="compositionally biased region" description="Basic residues" evidence="7">
    <location>
        <begin position="290"/>
        <end position="303"/>
    </location>
</feature>
<keyword evidence="10" id="KW-0808">Transferase</keyword>
<evidence type="ECO:0000256" key="6">
    <source>
        <dbReference type="ARBA" id="ARBA00067416"/>
    </source>
</evidence>
<dbReference type="GO" id="GO:0000122">
    <property type="term" value="P:negative regulation of transcription by RNA polymerase II"/>
    <property type="evidence" value="ECO:0007669"/>
    <property type="project" value="TreeGrafter"/>
</dbReference>
<evidence type="ECO:0000256" key="4">
    <source>
        <dbReference type="ARBA" id="ARBA00023163"/>
    </source>
</evidence>
<gene>
    <name evidence="10" type="ORF">AND_000934</name>
</gene>
<dbReference type="InterPro" id="IPR032563">
    <property type="entry name" value="DAMP1_SANT-like"/>
</dbReference>
<dbReference type="PANTHER" id="PTHR12855">
    <property type="entry name" value="DNA METHYLTRANSFERASE 1-ASSOCIATED PROTEIN 1 FAMILY MEMBER"/>
    <property type="match status" value="1"/>
</dbReference>
<dbReference type="GO" id="GO:0035267">
    <property type="term" value="C:NuA4 histone acetyltransferase complex"/>
    <property type="evidence" value="ECO:0007669"/>
    <property type="project" value="InterPro"/>
</dbReference>
<evidence type="ECO:0000259" key="9">
    <source>
        <dbReference type="Pfam" id="PF16282"/>
    </source>
</evidence>
<dbReference type="GO" id="GO:0032259">
    <property type="term" value="P:methylation"/>
    <property type="evidence" value="ECO:0007669"/>
    <property type="project" value="UniProtKB-KW"/>
</dbReference>
<evidence type="ECO:0000256" key="2">
    <source>
        <dbReference type="ARBA" id="ARBA00022853"/>
    </source>
</evidence>
<dbReference type="PANTHER" id="PTHR12855:SF10">
    <property type="entry name" value="DNA METHYLTRANSFERASE 1-ASSOCIATED PROTEIN 1"/>
    <property type="match status" value="1"/>
</dbReference>
<evidence type="ECO:0000256" key="1">
    <source>
        <dbReference type="ARBA" id="ARBA00004123"/>
    </source>
</evidence>
<evidence type="ECO:0000313" key="11">
    <source>
        <dbReference type="EnsemblMetazoa" id="ADAC000934-PA"/>
    </source>
</evidence>
<keyword evidence="12" id="KW-1185">Reference proteome</keyword>
<dbReference type="EMBL" id="ADMH02000243">
    <property type="protein sequence ID" value="ETN67268.1"/>
    <property type="molecule type" value="Genomic_DNA"/>
</dbReference>
<dbReference type="Proteomes" id="UP000000673">
    <property type="component" value="Unassembled WGS sequence"/>
</dbReference>
<feature type="domain" description="DNA methyltransferase 1-associated 1" evidence="8">
    <location>
        <begin position="235"/>
        <end position="418"/>
    </location>
</feature>
<dbReference type="AlphaFoldDB" id="W5JVB8"/>
<protein>
    <recommendedName>
        <fullName evidence="6">DNA methyltransferase 1-associated protein 1</fullName>
    </recommendedName>
</protein>
<keyword evidence="2" id="KW-0156">Chromatin regulator</keyword>
<organism evidence="10">
    <name type="scientific">Anopheles darlingi</name>
    <name type="common">Mosquito</name>
    <dbReference type="NCBI Taxonomy" id="43151"/>
    <lineage>
        <taxon>Eukaryota</taxon>
        <taxon>Metazoa</taxon>
        <taxon>Ecdysozoa</taxon>
        <taxon>Arthropoda</taxon>
        <taxon>Hexapoda</taxon>
        <taxon>Insecta</taxon>
        <taxon>Pterygota</taxon>
        <taxon>Neoptera</taxon>
        <taxon>Endopterygota</taxon>
        <taxon>Diptera</taxon>
        <taxon>Nematocera</taxon>
        <taxon>Culicoidea</taxon>
        <taxon>Culicidae</taxon>
        <taxon>Anophelinae</taxon>
        <taxon>Anopheles</taxon>
    </lineage>
</organism>
<dbReference type="VEuPathDB" id="VectorBase:ADAC000934"/>
<evidence type="ECO:0000313" key="12">
    <source>
        <dbReference type="Proteomes" id="UP000000673"/>
    </source>
</evidence>
<dbReference type="InterPro" id="IPR027109">
    <property type="entry name" value="Swc4/Dmap1"/>
</dbReference>
<dbReference type="HOGENOM" id="CLU_018539_1_1_1"/>
<dbReference type="STRING" id="43151.W5JVB8"/>
<dbReference type="EnsemblMetazoa" id="ADAC000934-RA">
    <property type="protein sequence ID" value="ADAC000934-PA"/>
    <property type="gene ID" value="ADAC000934"/>
</dbReference>
<dbReference type="GO" id="GO:0003714">
    <property type="term" value="F:transcription corepressor activity"/>
    <property type="evidence" value="ECO:0007669"/>
    <property type="project" value="TreeGrafter"/>
</dbReference>
<dbReference type="OrthoDB" id="19740at2759"/>
<reference evidence="10" key="2">
    <citation type="submission" date="2010-05" db="EMBL/GenBank/DDBJ databases">
        <authorList>
            <person name="Almeida L.G."/>
            <person name="Nicolas M.F."/>
            <person name="Souza R.C."/>
            <person name="Vasconcelos A.T.R."/>
        </authorList>
    </citation>
    <scope>NUCLEOTIDE SEQUENCE</scope>
</reference>
<reference evidence="10" key="3">
    <citation type="journal article" date="2013" name="Nucleic Acids Res.">
        <title>The genome of Anopheles darlingi, the main neotropical malaria vector.</title>
        <authorList>
            <person name="Marinotti O."/>
            <person name="Cerqueira G.C."/>
            <person name="de Almeida L.G."/>
            <person name="Ferro M.I."/>
            <person name="Loreto E.L."/>
            <person name="Zaha A."/>
            <person name="Teixeira S.M."/>
            <person name="Wespiser A.R."/>
            <person name="Almeida E Silva A."/>
            <person name="Schlindwein A.D."/>
            <person name="Pacheco A.C."/>
            <person name="Silva A.L."/>
            <person name="Graveley B.R."/>
            <person name="Walenz B.P."/>
            <person name="Lima Bde A."/>
            <person name="Ribeiro C.A."/>
            <person name="Nunes-Silva C.G."/>
            <person name="de Carvalho C.R."/>
            <person name="Soares C.M."/>
            <person name="de Menezes C.B."/>
            <person name="Matiolli C."/>
            <person name="Caffrey D."/>
            <person name="Araujo D.A."/>
            <person name="de Oliveira D.M."/>
            <person name="Golenbock D."/>
            <person name="Grisard E.C."/>
            <person name="Fantinatti-Garboggini F."/>
            <person name="de Carvalho F.M."/>
            <person name="Barcellos F.G."/>
            <person name="Prosdocimi F."/>
            <person name="May G."/>
            <person name="Azevedo Junior G.M."/>
            <person name="Guimaraes G.M."/>
            <person name="Goldman G.H."/>
            <person name="Padilha I.Q."/>
            <person name="Batista Jda S."/>
            <person name="Ferro J.A."/>
            <person name="Ribeiro J.M."/>
            <person name="Fietto J.L."/>
            <person name="Dabbas K.M."/>
            <person name="Cerdeira L."/>
            <person name="Agnez-Lima L.F."/>
            <person name="Brocchi M."/>
            <person name="de Carvalho M.O."/>
            <person name="Teixeira Mde M."/>
            <person name="Diniz Maia Mde M."/>
            <person name="Goldman M.H."/>
            <person name="Cruz Schneider M.P."/>
            <person name="Felipe M.S."/>
            <person name="Hungria M."/>
            <person name="Nicolas M.F."/>
            <person name="Pereira M."/>
            <person name="Montes M.A."/>
            <person name="Cantao M.E."/>
            <person name="Vincentz M."/>
            <person name="Rafael M.S."/>
            <person name="Silverman N."/>
            <person name="Stoco P.H."/>
            <person name="Souza R.C."/>
            <person name="Vicentini R."/>
            <person name="Gazzinelli R.T."/>
            <person name="Neves Rde O."/>
            <person name="Silva R."/>
            <person name="Astolfi-Filho S."/>
            <person name="Maciel T.E."/>
            <person name="Urmenyi T.P."/>
            <person name="Tadei W.P."/>
            <person name="Camargo E.P."/>
            <person name="de Vasconcelos A.T."/>
        </authorList>
    </citation>
    <scope>NUCLEOTIDE SEQUENCE</scope>
</reference>
<reference evidence="11" key="4">
    <citation type="submission" date="2015-06" db="UniProtKB">
        <authorList>
            <consortium name="EnsemblMetazoa"/>
        </authorList>
    </citation>
    <scope>IDENTIFICATION</scope>
</reference>
<dbReference type="Pfam" id="PF05499">
    <property type="entry name" value="DMAP1"/>
    <property type="match status" value="1"/>
</dbReference>
<dbReference type="FunCoup" id="W5JVB8">
    <property type="interactions" value="1654"/>
</dbReference>
<accession>W5JVB8</accession>
<name>W5JVB8_ANODA</name>
<keyword evidence="4" id="KW-0804">Transcription</keyword>
<evidence type="ECO:0000256" key="5">
    <source>
        <dbReference type="ARBA" id="ARBA00023242"/>
    </source>
</evidence>
<feature type="region of interest" description="Disordered" evidence="7">
    <location>
        <begin position="257"/>
        <end position="314"/>
    </location>
</feature>
<dbReference type="GO" id="GO:0008168">
    <property type="term" value="F:methyltransferase activity"/>
    <property type="evidence" value="ECO:0007669"/>
    <property type="project" value="UniProtKB-KW"/>
</dbReference>
<dbReference type="GO" id="GO:0000812">
    <property type="term" value="C:Swr1 complex"/>
    <property type="evidence" value="ECO:0007669"/>
    <property type="project" value="TreeGrafter"/>
</dbReference>
<keyword evidence="10" id="KW-0489">Methyltransferase</keyword>
<dbReference type="eggNOG" id="KOG2656">
    <property type="taxonomic scope" value="Eukaryota"/>
</dbReference>
<evidence type="ECO:0000313" key="10">
    <source>
        <dbReference type="EMBL" id="ETN67268.1"/>
    </source>
</evidence>
<dbReference type="Gene3D" id="1.10.10.60">
    <property type="entry name" value="Homeodomain-like"/>
    <property type="match status" value="1"/>
</dbReference>
<sequence length="443" mass="51684">MADVRDILELERPVTPELTKESLLNSKKRNVYERKIVAKRPEGMHREVFALLYNDNKDAPPLLPTDNVSCYKQTKARLGMKKVRRWEWAPFVNPARTDGAVFHHWKRASEEQKEYPFAKFNKQLDIPSYTLNEYNAHLKTNPSKWTKQQTDHLFDLAKRFDVRFIIMCDRWERANYGIKSVEDLKERYYEVVGILNKVRNNASEKKIFVFDAEHERRRKEQLKKLFDRTTKQVEEEQMLLNELKKIEARKKERERKTQDLQKLISQADQQQTEHHQKEQQQQSQQAQNTSHKKQDKKLNKKKIQQQPRTSKVDSVVSAVESAGIKFTDLRGTGVSLRSQKMKLPANVGQKKAKALEQVLQEFKVDPNPPPIEDICVAFNELRSDMVLLCELRTALATCTFELESLKHQYEALCPGKTLNIPAALVNPVTDDTMVGMDDSMSMM</sequence>
<evidence type="ECO:0000259" key="8">
    <source>
        <dbReference type="Pfam" id="PF05499"/>
    </source>
</evidence>
<proteinExistence type="predicted"/>
<dbReference type="FunFam" id="1.10.10.60:FF:000087">
    <property type="entry name" value="DNA methyltransferase 1-associated protein 1"/>
    <property type="match status" value="1"/>
</dbReference>
<dbReference type="OMA" id="RNNIQNW"/>